<evidence type="ECO:0000313" key="3">
    <source>
        <dbReference type="EMBL" id="NJB65321.1"/>
    </source>
</evidence>
<dbReference type="KEGG" id="phn:PAEH1_08415"/>
<reference evidence="3 5" key="2">
    <citation type="submission" date="2020-03" db="EMBL/GenBank/DDBJ databases">
        <title>Genomic Encyclopedia of Type Strains, Phase IV (KMG-IV): sequencing the most valuable type-strain genomes for metagenomic binning, comparative biology and taxonomic classification.</title>
        <authorList>
            <person name="Goeker M."/>
        </authorList>
    </citation>
    <scope>NUCLEOTIDE SEQUENCE [LARGE SCALE GENOMIC DNA]</scope>
    <source>
        <strain evidence="3 5">DSM 26613</strain>
    </source>
</reference>
<dbReference type="EMBL" id="JAATIZ010000003">
    <property type="protein sequence ID" value="NJB65321.1"/>
    <property type="molecule type" value="Genomic_DNA"/>
</dbReference>
<proteinExistence type="predicted"/>
<evidence type="ECO:0000313" key="2">
    <source>
        <dbReference type="EMBL" id="HJH23927.1"/>
    </source>
</evidence>
<sequence>MYIVLTSKPGEYKTEPGPGTTVLSAYEYKFYDQTKAIFSIARIEPDSRVIITEEGEGGTVNNIPTRQMEKFDTEQEALKELEGLTKFGSIKAELVPCQI</sequence>
<dbReference type="OrthoDB" id="2866001at2"/>
<evidence type="ECO:0000313" key="4">
    <source>
        <dbReference type="Proteomes" id="UP000189369"/>
    </source>
</evidence>
<dbReference type="RefSeq" id="WP_077734152.1">
    <property type="nucleotide sequence ID" value="NZ_BMCQ01000006.1"/>
</dbReference>
<reference evidence="2" key="3">
    <citation type="journal article" date="2021" name="PeerJ">
        <title>Extensive microbial diversity within the chicken gut microbiome revealed by metagenomics and culture.</title>
        <authorList>
            <person name="Gilroy R."/>
            <person name="Ravi A."/>
            <person name="Getino M."/>
            <person name="Pursley I."/>
            <person name="Horton D.L."/>
            <person name="Alikhan N.F."/>
            <person name="Baker D."/>
            <person name="Gharbi K."/>
            <person name="Hall N."/>
            <person name="Watson M."/>
            <person name="Adriaenssens E.M."/>
            <person name="Foster-Nyarko E."/>
            <person name="Jarju S."/>
            <person name="Secka A."/>
            <person name="Antonio M."/>
            <person name="Oren A."/>
            <person name="Chaudhuri R.R."/>
            <person name="La Ragione R."/>
            <person name="Hildebrand F."/>
            <person name="Pallen M.J."/>
        </authorList>
    </citation>
    <scope>NUCLEOTIDE SEQUENCE</scope>
    <source>
        <strain evidence="2">CHK175-13533</strain>
    </source>
</reference>
<reference evidence="2" key="4">
    <citation type="submission" date="2021-09" db="EMBL/GenBank/DDBJ databases">
        <authorList>
            <person name="Gilroy R."/>
        </authorList>
    </citation>
    <scope>NUCLEOTIDE SEQUENCE</scope>
    <source>
        <strain evidence="2">CHK175-13533</strain>
    </source>
</reference>
<organism evidence="1 4">
    <name type="scientific">Paenalcaligenes hominis</name>
    <dbReference type="NCBI Taxonomy" id="643674"/>
    <lineage>
        <taxon>Bacteria</taxon>
        <taxon>Pseudomonadati</taxon>
        <taxon>Pseudomonadota</taxon>
        <taxon>Betaproteobacteria</taxon>
        <taxon>Burkholderiales</taxon>
        <taxon>Alcaligenaceae</taxon>
        <taxon>Paenalcaligenes</taxon>
    </lineage>
</organism>
<accession>A0A1U9K0L4</accession>
<dbReference type="EMBL" id="CP019697">
    <property type="protein sequence ID" value="AQS51580.1"/>
    <property type="molecule type" value="Genomic_DNA"/>
</dbReference>
<protein>
    <submittedName>
        <fullName evidence="1">Ferredoxin</fullName>
    </submittedName>
</protein>
<reference evidence="1 4" key="1">
    <citation type="submission" date="2017-01" db="EMBL/GenBank/DDBJ databases">
        <title>Complete Genome Sequence of Paenalcaligenes hominis, Isolated from a paraplegic Patient with neurogenic bladder.</title>
        <authorList>
            <person name="Mukhopadhyay R."/>
            <person name="Joaquin J."/>
            <person name="Hogue R."/>
            <person name="Kilaru A."/>
            <person name="Jospin G."/>
            <person name="Mars K."/>
            <person name="Eisen J.A."/>
            <person name="Chaturvedi V."/>
        </authorList>
    </citation>
    <scope>NUCLEOTIDE SEQUENCE [LARGE SCALE GENOMIC DNA]</scope>
    <source>
        <strain evidence="1 4">15S00501</strain>
    </source>
</reference>
<dbReference type="AlphaFoldDB" id="A0A1U9K0L4"/>
<dbReference type="Proteomes" id="UP000700248">
    <property type="component" value="Unassembled WGS sequence"/>
</dbReference>
<dbReference type="STRING" id="643674.PAEH1_08415"/>
<keyword evidence="5" id="KW-1185">Reference proteome</keyword>
<gene>
    <name evidence="3" type="ORF">GGR41_001570</name>
    <name evidence="2" type="ORF">K8U84_05160</name>
    <name evidence="1" type="ORF">PAEH1_08415</name>
</gene>
<dbReference type="Proteomes" id="UP000783934">
    <property type="component" value="Unassembled WGS sequence"/>
</dbReference>
<evidence type="ECO:0000313" key="5">
    <source>
        <dbReference type="Proteomes" id="UP000783934"/>
    </source>
</evidence>
<dbReference type="EMBL" id="DYTQ01000059">
    <property type="protein sequence ID" value="HJH23927.1"/>
    <property type="molecule type" value="Genomic_DNA"/>
</dbReference>
<evidence type="ECO:0000313" key="1">
    <source>
        <dbReference type="EMBL" id="AQS51580.1"/>
    </source>
</evidence>
<name>A0A1U9K0L4_9BURK</name>
<dbReference type="Proteomes" id="UP000189369">
    <property type="component" value="Chromosome"/>
</dbReference>